<dbReference type="InterPro" id="IPR050628">
    <property type="entry name" value="SNF2_RAD54_helicase_TF"/>
</dbReference>
<dbReference type="SMART" id="SM00487">
    <property type="entry name" value="DEXDc"/>
    <property type="match status" value="1"/>
</dbReference>
<dbReference type="PANTHER" id="PTHR45626:SF50">
    <property type="entry name" value="TRANSCRIPTION TERMINATION FACTOR 2"/>
    <property type="match status" value="1"/>
</dbReference>
<evidence type="ECO:0000259" key="5">
    <source>
        <dbReference type="PROSITE" id="PS51194"/>
    </source>
</evidence>
<dbReference type="GO" id="GO:0016787">
    <property type="term" value="F:hydrolase activity"/>
    <property type="evidence" value="ECO:0007669"/>
    <property type="project" value="UniProtKB-KW"/>
</dbReference>
<feature type="domain" description="Helicase ATP-binding" evidence="4">
    <location>
        <begin position="47"/>
        <end position="224"/>
    </location>
</feature>
<dbReference type="GO" id="GO:0008094">
    <property type="term" value="F:ATP-dependent activity, acting on DNA"/>
    <property type="evidence" value="ECO:0007669"/>
    <property type="project" value="TreeGrafter"/>
</dbReference>
<dbReference type="PROSITE" id="PS51194">
    <property type="entry name" value="HELICASE_CTER"/>
    <property type="match status" value="1"/>
</dbReference>
<evidence type="ECO:0000256" key="2">
    <source>
        <dbReference type="ARBA" id="ARBA00022801"/>
    </source>
</evidence>
<keyword evidence="6" id="KW-0347">Helicase</keyword>
<gene>
    <name evidence="6" type="ORF">BDFB_002015</name>
</gene>
<evidence type="ECO:0000313" key="7">
    <source>
        <dbReference type="Proteomes" id="UP000292052"/>
    </source>
</evidence>
<dbReference type="Pfam" id="PF00271">
    <property type="entry name" value="Helicase_C"/>
    <property type="match status" value="1"/>
</dbReference>
<dbReference type="GO" id="GO:0006281">
    <property type="term" value="P:DNA repair"/>
    <property type="evidence" value="ECO:0007669"/>
    <property type="project" value="TreeGrafter"/>
</dbReference>
<dbReference type="Proteomes" id="UP000292052">
    <property type="component" value="Unassembled WGS sequence"/>
</dbReference>
<organism evidence="6 7">
    <name type="scientific">Asbolus verrucosus</name>
    <name type="common">Desert ironclad beetle</name>
    <dbReference type="NCBI Taxonomy" id="1661398"/>
    <lineage>
        <taxon>Eukaryota</taxon>
        <taxon>Metazoa</taxon>
        <taxon>Ecdysozoa</taxon>
        <taxon>Arthropoda</taxon>
        <taxon>Hexapoda</taxon>
        <taxon>Insecta</taxon>
        <taxon>Pterygota</taxon>
        <taxon>Neoptera</taxon>
        <taxon>Endopterygota</taxon>
        <taxon>Coleoptera</taxon>
        <taxon>Polyphaga</taxon>
        <taxon>Cucujiformia</taxon>
        <taxon>Tenebrionidae</taxon>
        <taxon>Pimeliinae</taxon>
        <taxon>Asbolus</taxon>
    </lineage>
</organism>
<protein>
    <submittedName>
        <fullName evidence="6">SNF2 N, Helicase C, and/or DEAD domain containing protein</fullName>
    </submittedName>
</protein>
<dbReference type="GO" id="GO:0005634">
    <property type="term" value="C:nucleus"/>
    <property type="evidence" value="ECO:0007669"/>
    <property type="project" value="TreeGrafter"/>
</dbReference>
<dbReference type="InterPro" id="IPR038718">
    <property type="entry name" value="SNF2-like_sf"/>
</dbReference>
<evidence type="ECO:0000259" key="4">
    <source>
        <dbReference type="PROSITE" id="PS51192"/>
    </source>
</evidence>
<feature type="domain" description="Helicase C-terminal" evidence="5">
    <location>
        <begin position="389"/>
        <end position="550"/>
    </location>
</feature>
<reference evidence="6 7" key="1">
    <citation type="submission" date="2017-03" db="EMBL/GenBank/DDBJ databases">
        <title>Genome of the blue death feigning beetle - Asbolus verrucosus.</title>
        <authorList>
            <person name="Rider S.D."/>
        </authorList>
    </citation>
    <scope>NUCLEOTIDE SEQUENCE [LARGE SCALE GENOMIC DNA]</scope>
    <source>
        <strain evidence="6">Butters</strain>
        <tissue evidence="6">Head and leg muscle</tissue>
    </source>
</reference>
<dbReference type="PROSITE" id="PS51192">
    <property type="entry name" value="HELICASE_ATP_BIND_1"/>
    <property type="match status" value="1"/>
</dbReference>
<evidence type="ECO:0000313" key="6">
    <source>
        <dbReference type="EMBL" id="RZC32772.1"/>
    </source>
</evidence>
<dbReference type="InterPro" id="IPR001650">
    <property type="entry name" value="Helicase_C-like"/>
</dbReference>
<dbReference type="InterPro" id="IPR000330">
    <property type="entry name" value="SNF2_N"/>
</dbReference>
<dbReference type="OrthoDB" id="423559at2759"/>
<dbReference type="GO" id="GO:0004386">
    <property type="term" value="F:helicase activity"/>
    <property type="evidence" value="ECO:0007669"/>
    <property type="project" value="UniProtKB-KW"/>
</dbReference>
<keyword evidence="3" id="KW-0067">ATP-binding</keyword>
<dbReference type="InterPro" id="IPR014001">
    <property type="entry name" value="Helicase_ATP-bd"/>
</dbReference>
<dbReference type="Gene3D" id="3.40.50.300">
    <property type="entry name" value="P-loop containing nucleotide triphosphate hydrolases"/>
    <property type="match status" value="1"/>
</dbReference>
<sequence>MAISTFEKLHHSLTCCPTENDLVERVDGLKNVALQLHQKRALAWLLWREKQDPSGGLLADDMGLGKTLTMIALVIKSLKLEPDGGIKNQFQNGKYYGGTLVVCPASLINQWSNEVQKRTRKNVLATAVYHGTTREIKPKRLASYDMVISTYGTVRSESQNNGVIFRIKWHRIILDEAHQIRNNENSTFDAIYKLSSKSRWAMTGTPIHNNELDMYSILKFLRCSPFDDPKVWKKWFNDKSAEGQNRLRIFVSSLMLRRTKDELMEKGILRSLPVKKFELVLIKLDKHEMDAYKKFLATSTTLFNQFVQQNGKKVKPNIPKTKKPTQTTMDENNILVQLLRLRQLCCHPFLVKKVNEKPKTTNLLEQMNKLTIKNEDLDSVFSENRQSSKIKILLKMLKEKIVSQNDKAIVVSQWTSFLQLIAIHLKKNTIKFDNLDGSIAIKERANIVDKFNDPKCDTKVLLLSLTAGGVGLNLSGANHLFLMDLHWNPQMEKQAQDRIYRIGQTKPVFIYKFMAVGTIEERIKAIQEEKLKLAGSILSEPDKLTIQDLKLLFNFK</sequence>
<dbReference type="STRING" id="1661398.A0A482VIV0"/>
<dbReference type="SMART" id="SM00490">
    <property type="entry name" value="HELICc"/>
    <property type="match status" value="1"/>
</dbReference>
<proteinExistence type="predicted"/>
<dbReference type="Gene3D" id="3.40.50.10810">
    <property type="entry name" value="Tandem AAA-ATPase domain"/>
    <property type="match status" value="1"/>
</dbReference>
<dbReference type="InterPro" id="IPR049730">
    <property type="entry name" value="SNF2/RAD54-like_C"/>
</dbReference>
<dbReference type="SUPFAM" id="SSF52540">
    <property type="entry name" value="P-loop containing nucleoside triphosphate hydrolases"/>
    <property type="match status" value="2"/>
</dbReference>
<evidence type="ECO:0000256" key="1">
    <source>
        <dbReference type="ARBA" id="ARBA00022741"/>
    </source>
</evidence>
<dbReference type="GO" id="GO:0005524">
    <property type="term" value="F:ATP binding"/>
    <property type="evidence" value="ECO:0007669"/>
    <property type="project" value="UniProtKB-KW"/>
</dbReference>
<accession>A0A482VIV0</accession>
<comment type="caution">
    <text evidence="6">The sequence shown here is derived from an EMBL/GenBank/DDBJ whole genome shotgun (WGS) entry which is preliminary data.</text>
</comment>
<evidence type="ECO:0000256" key="3">
    <source>
        <dbReference type="ARBA" id="ARBA00022840"/>
    </source>
</evidence>
<dbReference type="CDD" id="cd18793">
    <property type="entry name" value="SF2_C_SNF"/>
    <property type="match status" value="1"/>
</dbReference>
<keyword evidence="2" id="KW-0378">Hydrolase</keyword>
<keyword evidence="7" id="KW-1185">Reference proteome</keyword>
<name>A0A482VIV0_ASBVE</name>
<dbReference type="EMBL" id="QDEB01094662">
    <property type="protein sequence ID" value="RZC32772.1"/>
    <property type="molecule type" value="Genomic_DNA"/>
</dbReference>
<dbReference type="PANTHER" id="PTHR45626">
    <property type="entry name" value="TRANSCRIPTION TERMINATION FACTOR 2-RELATED"/>
    <property type="match status" value="1"/>
</dbReference>
<dbReference type="Pfam" id="PF00176">
    <property type="entry name" value="SNF2-rel_dom"/>
    <property type="match status" value="1"/>
</dbReference>
<dbReference type="AlphaFoldDB" id="A0A482VIV0"/>
<keyword evidence="1" id="KW-0547">Nucleotide-binding</keyword>
<dbReference type="InterPro" id="IPR027417">
    <property type="entry name" value="P-loop_NTPase"/>
</dbReference>